<protein>
    <submittedName>
        <fullName evidence="4">Cell division protein FtsI</fullName>
    </submittedName>
</protein>
<dbReference type="GO" id="GO:0051301">
    <property type="term" value="P:cell division"/>
    <property type="evidence" value="ECO:0007669"/>
    <property type="project" value="UniProtKB-KW"/>
</dbReference>
<keyword evidence="5" id="KW-1185">Reference proteome</keyword>
<dbReference type="PANTHER" id="PTHR30627:SF24">
    <property type="entry name" value="PENICILLIN-BINDING PROTEIN 4B"/>
    <property type="match status" value="1"/>
</dbReference>
<feature type="domain" description="Penicillin binding protein A dimerisation" evidence="3">
    <location>
        <begin position="52"/>
        <end position="135"/>
    </location>
</feature>
<dbReference type="GO" id="GO:0008658">
    <property type="term" value="F:penicillin binding"/>
    <property type="evidence" value="ECO:0007669"/>
    <property type="project" value="InterPro"/>
</dbReference>
<name>A0A2W2BKT7_9ACTN</name>
<dbReference type="InterPro" id="IPR001460">
    <property type="entry name" value="PCN-bd_Tpept"/>
</dbReference>
<keyword evidence="4" id="KW-0132">Cell division</keyword>
<dbReference type="Pfam" id="PF00905">
    <property type="entry name" value="Transpeptidase"/>
    <property type="match status" value="1"/>
</dbReference>
<accession>A0A2W2BKT7</accession>
<dbReference type="InterPro" id="IPR036138">
    <property type="entry name" value="PBP_dimer_sf"/>
</dbReference>
<evidence type="ECO:0000313" key="5">
    <source>
        <dbReference type="Proteomes" id="UP000248764"/>
    </source>
</evidence>
<proteinExistence type="predicted"/>
<evidence type="ECO:0000256" key="1">
    <source>
        <dbReference type="SAM" id="SignalP"/>
    </source>
</evidence>
<dbReference type="Proteomes" id="UP000248764">
    <property type="component" value="Unassembled WGS sequence"/>
</dbReference>
<dbReference type="SUPFAM" id="SSF56601">
    <property type="entry name" value="beta-lactamase/transpeptidase-like"/>
    <property type="match status" value="1"/>
</dbReference>
<dbReference type="InterPro" id="IPR050515">
    <property type="entry name" value="Beta-lactam/transpept"/>
</dbReference>
<feature type="domain" description="Penicillin-binding protein transpeptidase" evidence="2">
    <location>
        <begin position="158"/>
        <end position="485"/>
    </location>
</feature>
<reference evidence="4 5" key="1">
    <citation type="submission" date="2018-01" db="EMBL/GenBank/DDBJ databases">
        <title>Draft genome sequence of Jiangella sp. GTF31.</title>
        <authorList>
            <person name="Sahin N."/>
            <person name="Ay H."/>
            <person name="Saygin H."/>
        </authorList>
    </citation>
    <scope>NUCLEOTIDE SEQUENCE [LARGE SCALE GENOMIC DNA]</scope>
    <source>
        <strain evidence="4 5">GTF31</strain>
    </source>
</reference>
<dbReference type="AlphaFoldDB" id="A0A2W2BKT7"/>
<evidence type="ECO:0000259" key="2">
    <source>
        <dbReference type="Pfam" id="PF00905"/>
    </source>
</evidence>
<dbReference type="InterPro" id="IPR054120">
    <property type="entry name" value="PBPA_dimer"/>
</dbReference>
<keyword evidence="4" id="KW-0131">Cell cycle</keyword>
<comment type="caution">
    <text evidence="4">The sequence shown here is derived from an EMBL/GenBank/DDBJ whole genome shotgun (WGS) entry which is preliminary data.</text>
</comment>
<dbReference type="InterPro" id="IPR012338">
    <property type="entry name" value="Beta-lactam/transpept-like"/>
</dbReference>
<dbReference type="Pfam" id="PF21922">
    <property type="entry name" value="PBP_dimer_2"/>
    <property type="match status" value="1"/>
</dbReference>
<feature type="chain" id="PRO_5038467050" evidence="1">
    <location>
        <begin position="29"/>
        <end position="490"/>
    </location>
</feature>
<dbReference type="RefSeq" id="WP_111257084.1">
    <property type="nucleotide sequence ID" value="NZ_POTW01000071.1"/>
</dbReference>
<evidence type="ECO:0000259" key="3">
    <source>
        <dbReference type="Pfam" id="PF21922"/>
    </source>
</evidence>
<gene>
    <name evidence="4" type="ORF">C1I92_23515</name>
</gene>
<dbReference type="EMBL" id="POTW01000071">
    <property type="protein sequence ID" value="PZF80938.1"/>
    <property type="molecule type" value="Genomic_DNA"/>
</dbReference>
<dbReference type="Gene3D" id="3.40.710.10">
    <property type="entry name" value="DD-peptidase/beta-lactamase superfamily"/>
    <property type="match status" value="1"/>
</dbReference>
<dbReference type="PANTHER" id="PTHR30627">
    <property type="entry name" value="PEPTIDOGLYCAN D,D-TRANSPEPTIDASE"/>
    <property type="match status" value="1"/>
</dbReference>
<feature type="signal peptide" evidence="1">
    <location>
        <begin position="1"/>
        <end position="28"/>
    </location>
</feature>
<dbReference type="SUPFAM" id="SSF56519">
    <property type="entry name" value="Penicillin binding protein dimerisation domain"/>
    <property type="match status" value="1"/>
</dbReference>
<dbReference type="Gene3D" id="3.90.1310.10">
    <property type="entry name" value="Penicillin-binding protein 2a (Domain 2)"/>
    <property type="match status" value="1"/>
</dbReference>
<dbReference type="GO" id="GO:0071972">
    <property type="term" value="F:peptidoglycan L,D-transpeptidase activity"/>
    <property type="evidence" value="ECO:0007669"/>
    <property type="project" value="TreeGrafter"/>
</dbReference>
<dbReference type="GO" id="GO:0005886">
    <property type="term" value="C:plasma membrane"/>
    <property type="evidence" value="ECO:0007669"/>
    <property type="project" value="TreeGrafter"/>
</dbReference>
<sequence>MNSPIRRISAGCLLLCVALLINATYVQAFWADDLNARSENRRVLLDEYSRERGPILLADDTPIAQSVPVDDEYQFLRQYPLGPIYAPLTGYYSYNYGRTALERAQNDILSGDDDRLFVRRLIDLVTGEEPRGGAVRLTIDPAAQQAAWDGLTDEGFKGAVVAIDVETGAILAMVSTPSYDPNPMASHSIEEQTATREALQADANEPDLNRAIAQRLPPGSVFKLVTAAAALESGQFEPDTEVPGPAEYDVPLSTRPLPNQNGQACGDGTPTLTEALRVSCNTAFAYVGNEIGDEVLREQAERFGFGTQPLTNDDMNAATSVFPAELDEALLAYTAIGQFEVAATPLQMAMVSAAIANDGVLMEPYLVREVSGPDLVSPIERTEPEERTRAVSPETAEELTQMMVDVVENGTGENAQIDGIQVAGKTGTAQTGREEDPPYAWFTSFAPADEPRVAVAVVIEEAPDTARDDIGGGRLAAPIAREVMEAVLGS</sequence>
<dbReference type="GO" id="GO:0071555">
    <property type="term" value="P:cell wall organization"/>
    <property type="evidence" value="ECO:0007669"/>
    <property type="project" value="TreeGrafter"/>
</dbReference>
<keyword evidence="1" id="KW-0732">Signal</keyword>
<evidence type="ECO:0000313" key="4">
    <source>
        <dbReference type="EMBL" id="PZF80938.1"/>
    </source>
</evidence>
<organism evidence="4 5">
    <name type="scientific">Jiangella anatolica</name>
    <dbReference type="NCBI Taxonomy" id="2670374"/>
    <lineage>
        <taxon>Bacteria</taxon>
        <taxon>Bacillati</taxon>
        <taxon>Actinomycetota</taxon>
        <taxon>Actinomycetes</taxon>
        <taxon>Jiangellales</taxon>
        <taxon>Jiangellaceae</taxon>
        <taxon>Jiangella</taxon>
    </lineage>
</organism>